<evidence type="ECO:0000313" key="3">
    <source>
        <dbReference type="Proteomes" id="UP001178508"/>
    </source>
</evidence>
<keyword evidence="3" id="KW-1185">Reference proteome</keyword>
<feature type="region of interest" description="Disordered" evidence="1">
    <location>
        <begin position="38"/>
        <end position="106"/>
    </location>
</feature>
<gene>
    <name evidence="2" type="ORF">XNOV1_A025565</name>
</gene>
<feature type="compositionally biased region" description="Basic residues" evidence="1">
    <location>
        <begin position="73"/>
        <end position="95"/>
    </location>
</feature>
<dbReference type="EMBL" id="OY660882">
    <property type="protein sequence ID" value="CAJ1080470.1"/>
    <property type="molecule type" value="Genomic_DNA"/>
</dbReference>
<name>A0AAV1H4J3_XYRNO</name>
<protein>
    <submittedName>
        <fullName evidence="2">Uncharacterized protein</fullName>
    </submittedName>
</protein>
<accession>A0AAV1H4J3</accession>
<sequence length="106" mass="12214">MESMQKPHLHSSQGCFPFSQCAQLSLCLSCSAYPVQQMERSRRWGEEEEEEEEEGEGKTEGGWEENELYRSLLHQRQHHSHASLRHPTPTRKKELKKNSSSSSSPS</sequence>
<dbReference type="AlphaFoldDB" id="A0AAV1H4J3"/>
<organism evidence="2 3">
    <name type="scientific">Xyrichtys novacula</name>
    <name type="common">Pearly razorfish</name>
    <name type="synonym">Hemipteronotus novacula</name>
    <dbReference type="NCBI Taxonomy" id="13765"/>
    <lineage>
        <taxon>Eukaryota</taxon>
        <taxon>Metazoa</taxon>
        <taxon>Chordata</taxon>
        <taxon>Craniata</taxon>
        <taxon>Vertebrata</taxon>
        <taxon>Euteleostomi</taxon>
        <taxon>Actinopterygii</taxon>
        <taxon>Neopterygii</taxon>
        <taxon>Teleostei</taxon>
        <taxon>Neoteleostei</taxon>
        <taxon>Acanthomorphata</taxon>
        <taxon>Eupercaria</taxon>
        <taxon>Labriformes</taxon>
        <taxon>Labridae</taxon>
        <taxon>Xyrichtys</taxon>
    </lineage>
</organism>
<proteinExistence type="predicted"/>
<evidence type="ECO:0000256" key="1">
    <source>
        <dbReference type="SAM" id="MobiDB-lite"/>
    </source>
</evidence>
<feature type="compositionally biased region" description="Acidic residues" evidence="1">
    <location>
        <begin position="46"/>
        <end position="55"/>
    </location>
</feature>
<reference evidence="2" key="1">
    <citation type="submission" date="2023-08" db="EMBL/GenBank/DDBJ databases">
        <authorList>
            <person name="Alioto T."/>
            <person name="Alioto T."/>
            <person name="Gomez Garrido J."/>
        </authorList>
    </citation>
    <scope>NUCLEOTIDE SEQUENCE</scope>
</reference>
<dbReference type="Proteomes" id="UP001178508">
    <property type="component" value="Chromosome 19"/>
</dbReference>
<evidence type="ECO:0000313" key="2">
    <source>
        <dbReference type="EMBL" id="CAJ1080470.1"/>
    </source>
</evidence>